<evidence type="ECO:0000259" key="10">
    <source>
        <dbReference type="Pfam" id="PF02879"/>
    </source>
</evidence>
<dbReference type="Gene3D" id="3.30.310.50">
    <property type="entry name" value="Alpha-D-phosphohexomutase, C-terminal domain"/>
    <property type="match status" value="1"/>
</dbReference>
<sequence length="481" mass="53186">MSTSPLMRSISGVRGIFGESLTLPIVSAHITAFYETICEDLSKKELKIIVGRDSRISGPQVLDRTLQILVNLGAIITEIGIVPTPTVQLEVINSSSDCGIVITSSHNPKEWNGLKFVDSQGLFLGADLCKKLYTKADHFLQSKEEQEEEEEQNEELDEEKKKQITIDKEAGKRHIGSILELPYIDIESIKKKGYCVCIDTINGAGGRVLPELLRSLGVAKVVELNTQMTGVFAHSPEPIPENLNGICETVVSKSCDFGIAVDPDADRCVLIGPDGIPLGEEYTLAIAVYFMLEKVGRRGPVCKNLSSSRAIDDIAKQYSNCPVYSTRIGEMHVASKMIQENAVIGGEGNGGVMLPDLHIGRDSLVATALVIQCLASENCTLNELKKKLPQYQIEKLKVHVTGIDFEAIKNYYIQKLNNESGVTFDFADGIKIDHPDWWCHLRKSNTEPVIRVIGESSNTKETSLQMCQRFMKDIKEFNQKN</sequence>
<feature type="domain" description="Alpha-D-phosphohexomutase alpha/beta/alpha" evidence="9">
    <location>
        <begin position="11"/>
        <end position="136"/>
    </location>
</feature>
<dbReference type="SUPFAM" id="SSF55957">
    <property type="entry name" value="Phosphoglucomutase, C-terminal domain"/>
    <property type="match status" value="1"/>
</dbReference>
<dbReference type="InterPro" id="IPR005845">
    <property type="entry name" value="A-D-PHexomutase_a/b/a-II"/>
</dbReference>
<evidence type="ECO:0000256" key="4">
    <source>
        <dbReference type="ARBA" id="ARBA00022723"/>
    </source>
</evidence>
<reference evidence="12" key="1">
    <citation type="submission" date="2022-08" db="EMBL/GenBank/DDBJ databases">
        <title>Novel sulfate-reducing endosymbionts in the free-living metamonad Anaeramoeba.</title>
        <authorList>
            <person name="Jerlstrom-Hultqvist J."/>
            <person name="Cepicka I."/>
            <person name="Gallot-Lavallee L."/>
            <person name="Salas-Leiva D."/>
            <person name="Curtis B.A."/>
            <person name="Zahonova K."/>
            <person name="Pipaliya S."/>
            <person name="Dacks J."/>
            <person name="Roger A.J."/>
        </authorList>
    </citation>
    <scope>NUCLEOTIDE SEQUENCE</scope>
    <source>
        <strain evidence="12">Schooner1</strain>
    </source>
</reference>
<evidence type="ECO:0000256" key="5">
    <source>
        <dbReference type="ARBA" id="ARBA00022842"/>
    </source>
</evidence>
<dbReference type="InterPro" id="IPR005846">
    <property type="entry name" value="A-D-PHexomutase_a/b/a-III"/>
</dbReference>
<protein>
    <submittedName>
        <fullName evidence="12">Phosphoglucosamine mutase family protein</fullName>
    </submittedName>
</protein>
<dbReference type="Pfam" id="PF02880">
    <property type="entry name" value="PGM_PMM_III"/>
    <property type="match status" value="1"/>
</dbReference>
<keyword evidence="5" id="KW-0460">Magnesium</keyword>
<organism evidence="12 13">
    <name type="scientific">Anaeramoeba flamelloides</name>
    <dbReference type="NCBI Taxonomy" id="1746091"/>
    <lineage>
        <taxon>Eukaryota</taxon>
        <taxon>Metamonada</taxon>
        <taxon>Anaeramoebidae</taxon>
        <taxon>Anaeramoeba</taxon>
    </lineage>
</organism>
<keyword evidence="13" id="KW-1185">Reference proteome</keyword>
<dbReference type="Gene3D" id="3.40.120.10">
    <property type="entry name" value="Alpha-D-Glucose-1,6-Bisphosphate, subunit A, domain 3"/>
    <property type="match status" value="3"/>
</dbReference>
<evidence type="ECO:0000313" key="12">
    <source>
        <dbReference type="EMBL" id="KAJ6242705.1"/>
    </source>
</evidence>
<proteinExistence type="inferred from homology"/>
<evidence type="ECO:0000313" key="13">
    <source>
        <dbReference type="Proteomes" id="UP001150062"/>
    </source>
</evidence>
<evidence type="ECO:0000259" key="9">
    <source>
        <dbReference type="Pfam" id="PF02878"/>
    </source>
</evidence>
<keyword evidence="6" id="KW-0413">Isomerase</keyword>
<feature type="domain" description="Alpha-D-phosphohexomutase alpha/beta/alpha" evidence="10">
    <location>
        <begin position="184"/>
        <end position="274"/>
    </location>
</feature>
<dbReference type="InterPro" id="IPR005843">
    <property type="entry name" value="A-D-PHexomutase_C"/>
</dbReference>
<feature type="domain" description="Alpha-D-phosphohexomutase C-terminal" evidence="8">
    <location>
        <begin position="415"/>
        <end position="464"/>
    </location>
</feature>
<gene>
    <name evidence="12" type="ORF">M0813_02553</name>
</gene>
<dbReference type="EMBL" id="JAOAOG010000173">
    <property type="protein sequence ID" value="KAJ6242705.1"/>
    <property type="molecule type" value="Genomic_DNA"/>
</dbReference>
<dbReference type="SUPFAM" id="SSF53738">
    <property type="entry name" value="Phosphoglucomutase, first 3 domains"/>
    <property type="match status" value="3"/>
</dbReference>
<dbReference type="Pfam" id="PF02878">
    <property type="entry name" value="PGM_PMM_I"/>
    <property type="match status" value="1"/>
</dbReference>
<dbReference type="InterPro" id="IPR050060">
    <property type="entry name" value="Phosphoglucosamine_mutase"/>
</dbReference>
<evidence type="ECO:0000256" key="1">
    <source>
        <dbReference type="ARBA" id="ARBA00001946"/>
    </source>
</evidence>
<accession>A0ABQ8YDN6</accession>
<feature type="compositionally biased region" description="Acidic residues" evidence="7">
    <location>
        <begin position="145"/>
        <end position="157"/>
    </location>
</feature>
<dbReference type="InterPro" id="IPR005844">
    <property type="entry name" value="A-D-PHexomutase_a/b/a-I"/>
</dbReference>
<dbReference type="PANTHER" id="PTHR42946:SF1">
    <property type="entry name" value="PHOSPHOGLUCOMUTASE (ALPHA-D-GLUCOSE-1,6-BISPHOSPHATE-DEPENDENT)"/>
    <property type="match status" value="1"/>
</dbReference>
<keyword evidence="3" id="KW-0597">Phosphoprotein</keyword>
<dbReference type="InterPro" id="IPR036900">
    <property type="entry name" value="A-D-PHexomutase_C_sf"/>
</dbReference>
<dbReference type="PRINTS" id="PR00509">
    <property type="entry name" value="PGMPMM"/>
</dbReference>
<feature type="domain" description="Alpha-D-phosphohexomutase alpha/beta/alpha" evidence="11">
    <location>
        <begin position="282"/>
        <end position="389"/>
    </location>
</feature>
<dbReference type="PANTHER" id="PTHR42946">
    <property type="entry name" value="PHOSPHOHEXOSE MUTASE"/>
    <property type="match status" value="1"/>
</dbReference>
<feature type="region of interest" description="Disordered" evidence="7">
    <location>
        <begin position="142"/>
        <end position="162"/>
    </location>
</feature>
<evidence type="ECO:0000259" key="8">
    <source>
        <dbReference type="Pfam" id="PF00408"/>
    </source>
</evidence>
<dbReference type="Pfam" id="PF02879">
    <property type="entry name" value="PGM_PMM_II"/>
    <property type="match status" value="1"/>
</dbReference>
<name>A0ABQ8YDN6_9EUKA</name>
<dbReference type="Proteomes" id="UP001150062">
    <property type="component" value="Unassembled WGS sequence"/>
</dbReference>
<comment type="caution">
    <text evidence="12">The sequence shown here is derived from an EMBL/GenBank/DDBJ whole genome shotgun (WGS) entry which is preliminary data.</text>
</comment>
<evidence type="ECO:0000256" key="3">
    <source>
        <dbReference type="ARBA" id="ARBA00022553"/>
    </source>
</evidence>
<evidence type="ECO:0000256" key="2">
    <source>
        <dbReference type="ARBA" id="ARBA00010231"/>
    </source>
</evidence>
<evidence type="ECO:0000256" key="7">
    <source>
        <dbReference type="SAM" id="MobiDB-lite"/>
    </source>
</evidence>
<comment type="similarity">
    <text evidence="2">Belongs to the phosphohexose mutase family.</text>
</comment>
<dbReference type="InterPro" id="IPR005841">
    <property type="entry name" value="Alpha-D-phosphohexomutase_SF"/>
</dbReference>
<evidence type="ECO:0000259" key="11">
    <source>
        <dbReference type="Pfam" id="PF02880"/>
    </source>
</evidence>
<comment type="cofactor">
    <cofactor evidence="1">
        <name>Mg(2+)</name>
        <dbReference type="ChEBI" id="CHEBI:18420"/>
    </cofactor>
</comment>
<evidence type="ECO:0000256" key="6">
    <source>
        <dbReference type="ARBA" id="ARBA00023235"/>
    </source>
</evidence>
<dbReference type="InterPro" id="IPR016055">
    <property type="entry name" value="A-D-PHexomutase_a/b/a-I/II/III"/>
</dbReference>
<keyword evidence="4" id="KW-0479">Metal-binding</keyword>
<dbReference type="Pfam" id="PF00408">
    <property type="entry name" value="PGM_PMM_IV"/>
    <property type="match status" value="1"/>
</dbReference>